<feature type="compositionally biased region" description="Acidic residues" evidence="1">
    <location>
        <begin position="149"/>
        <end position="163"/>
    </location>
</feature>
<reference evidence="2 3" key="1">
    <citation type="submission" date="2019-04" db="EMBL/GenBank/DDBJ databases">
        <title>Fungal friends and foes A comparative genomics study of 23 Aspergillus species from section Flavi.</title>
        <authorList>
            <consortium name="DOE Joint Genome Institute"/>
            <person name="Kjaerbolling I."/>
            <person name="Vesth T.C."/>
            <person name="Frisvad J.C."/>
            <person name="Nybo J.L."/>
            <person name="Theobald S."/>
            <person name="Kildgaard S."/>
            <person name="Petersen T.I."/>
            <person name="Kuo A."/>
            <person name="Sato A."/>
            <person name="Lyhne E.K."/>
            <person name="Kogle M.E."/>
            <person name="Wiebenga A."/>
            <person name="Kun R.S."/>
            <person name="Lubbers R.J."/>
            <person name="Makela M.R."/>
            <person name="Barry K."/>
            <person name="Chovatia M."/>
            <person name="Clum A."/>
            <person name="Daum C."/>
            <person name="Haridas S."/>
            <person name="He G."/>
            <person name="LaButti K."/>
            <person name="Lipzen A."/>
            <person name="Mondo S."/>
            <person name="Pangilinan J."/>
            <person name="Riley R."/>
            <person name="Salamov A."/>
            <person name="Simmons B.A."/>
            <person name="Magnuson J.K."/>
            <person name="Henrissat B."/>
            <person name="Mortensen U.H."/>
            <person name="Larsen T.O."/>
            <person name="De vries R.P."/>
            <person name="Grigoriev I.V."/>
            <person name="Machida M."/>
            <person name="Baker S.E."/>
            <person name="Andersen M.R."/>
        </authorList>
    </citation>
    <scope>NUCLEOTIDE SEQUENCE [LARGE SCALE GENOMIC DNA]</scope>
    <source>
        <strain evidence="2 3">CBS 126849</strain>
    </source>
</reference>
<evidence type="ECO:0000313" key="2">
    <source>
        <dbReference type="EMBL" id="KAB8212752.1"/>
    </source>
</evidence>
<sequence>MSLYTEQYDAAVPIIASLLWSSQAEQPTPIVKQLKLLNTQIQAENSQNRRRQDDGTLDLDLFTWLHEQIKDAAFHWPETWNIEWEQFMEYYQSLPKQQLRKIPFDKVGFDVGHDSDAQLERHLESKSDFESSFTANKETQDQSGPESNADSDSDSDSGSDAEPDSNISSDLSSWKLCTMLNDVQIQAEKKYGIPFKAGSILGWCKRQGHGYTLIIRHQYHAKRMARVVSATSLPPHIQHMKDIASSARVNRGLNNPSKYDSRFVKGLGLVAYAVNNKLQLDPTSSLHPRNI</sequence>
<evidence type="ECO:0000313" key="3">
    <source>
        <dbReference type="Proteomes" id="UP000326799"/>
    </source>
</evidence>
<organism evidence="2 3">
    <name type="scientific">Aspergillus novoparasiticus</name>
    <dbReference type="NCBI Taxonomy" id="986946"/>
    <lineage>
        <taxon>Eukaryota</taxon>
        <taxon>Fungi</taxon>
        <taxon>Dikarya</taxon>
        <taxon>Ascomycota</taxon>
        <taxon>Pezizomycotina</taxon>
        <taxon>Eurotiomycetes</taxon>
        <taxon>Eurotiomycetidae</taxon>
        <taxon>Eurotiales</taxon>
        <taxon>Aspergillaceae</taxon>
        <taxon>Aspergillus</taxon>
        <taxon>Aspergillus subgen. Circumdati</taxon>
    </lineage>
</organism>
<dbReference type="Proteomes" id="UP000326799">
    <property type="component" value="Unassembled WGS sequence"/>
</dbReference>
<accession>A0A5N6E5B4</accession>
<dbReference type="AlphaFoldDB" id="A0A5N6E5B4"/>
<evidence type="ECO:0000256" key="1">
    <source>
        <dbReference type="SAM" id="MobiDB-lite"/>
    </source>
</evidence>
<keyword evidence="3" id="KW-1185">Reference proteome</keyword>
<dbReference type="EMBL" id="ML733919">
    <property type="protein sequence ID" value="KAB8212752.1"/>
    <property type="molecule type" value="Genomic_DNA"/>
</dbReference>
<name>A0A5N6E5B4_9EURO</name>
<protein>
    <submittedName>
        <fullName evidence="2">Uncharacterized protein</fullName>
    </submittedName>
</protein>
<gene>
    <name evidence="2" type="ORF">BDV33DRAFT_210910</name>
</gene>
<proteinExistence type="predicted"/>
<feature type="compositionally biased region" description="Polar residues" evidence="1">
    <location>
        <begin position="130"/>
        <end position="144"/>
    </location>
</feature>
<feature type="region of interest" description="Disordered" evidence="1">
    <location>
        <begin position="122"/>
        <end position="169"/>
    </location>
</feature>